<sequence>MKAEKQKEISSRTIKFKSGKGVYMEDNRPKAIMLQRIPNVIQLVKEEMYSGENLQKFHLIQRILLQESRGGYSSMDITRILSGVSPFNMDIILGWDVDYIKGLSWNIYALEILKNPQHFSFQWKYSRRLVEPLITLVNSIIENGILSSQEASKRKIGVVTSADHGTSDQISVNTFAIKQKKLAKARQIALESMGLAKRGSITVSLERQKDHLLDLLPQEDRIELTDEERQAIENCDANADTKSLLEKILKKEHLKELCAKALQTKLKHHLDLRAQGTIMVLLDKETTGVSSTNVDRETGLPIDDSSQEVTVTKQIEPAHILQIMLPNFMIPYKHRIHKSHIIINFVDKREINAYYTTAQGEVLIKQIIAPDYVEGIARQLIDKGVISTHIVTTDPQ</sequence>
<reference evidence="1 2" key="1">
    <citation type="submission" date="2016-02" db="EMBL/GenBank/DDBJ databases">
        <authorList>
            <person name="Wen L."/>
            <person name="He K."/>
            <person name="Yang H."/>
        </authorList>
    </citation>
    <scope>NUCLEOTIDE SEQUENCE [LARGE SCALE GENOMIC DNA]</scope>
    <source>
        <strain evidence="1 2">KLE1704</strain>
    </source>
</reference>
<dbReference type="RefSeq" id="WP_061435992.1">
    <property type="nucleotide sequence ID" value="NZ_KQ968693.1"/>
</dbReference>
<dbReference type="PATRIC" id="fig|329854.7.peg.2300"/>
<name>A0A139LGU3_9BACE</name>
<evidence type="ECO:0000313" key="1">
    <source>
        <dbReference type="EMBL" id="KXT50634.1"/>
    </source>
</evidence>
<evidence type="ECO:0000313" key="2">
    <source>
        <dbReference type="Proteomes" id="UP000070319"/>
    </source>
</evidence>
<protein>
    <submittedName>
        <fullName evidence="1">Uncharacterized protein</fullName>
    </submittedName>
</protein>
<dbReference type="AlphaFoldDB" id="A0A139LGU3"/>
<accession>A0A139LGU3</accession>
<gene>
    <name evidence="1" type="ORF">HMPREF2531_02258</name>
</gene>
<proteinExistence type="predicted"/>
<dbReference type="EMBL" id="LTDF01000079">
    <property type="protein sequence ID" value="KXT50634.1"/>
    <property type="molecule type" value="Genomic_DNA"/>
</dbReference>
<comment type="caution">
    <text evidence="1">The sequence shown here is derived from an EMBL/GenBank/DDBJ whole genome shotgun (WGS) entry which is preliminary data.</text>
</comment>
<dbReference type="Proteomes" id="UP000070319">
    <property type="component" value="Unassembled WGS sequence"/>
</dbReference>
<organism evidence="1">
    <name type="scientific">Bacteroides intestinalis</name>
    <dbReference type="NCBI Taxonomy" id="329854"/>
    <lineage>
        <taxon>Bacteria</taxon>
        <taxon>Pseudomonadati</taxon>
        <taxon>Bacteroidota</taxon>
        <taxon>Bacteroidia</taxon>
        <taxon>Bacteroidales</taxon>
        <taxon>Bacteroidaceae</taxon>
        <taxon>Bacteroides</taxon>
    </lineage>
</organism>